<accession>A0A0B7MUC0</accession>
<gene>
    <name evidence="4" type="primary">PARPA_03201.1 scaffold 7198</name>
</gene>
<dbReference type="GO" id="GO:0008270">
    <property type="term" value="F:zinc ion binding"/>
    <property type="evidence" value="ECO:0007669"/>
    <property type="project" value="UniProtKB-KW"/>
</dbReference>
<dbReference type="Gene3D" id="4.10.60.10">
    <property type="entry name" value="Zinc finger, CCHC-type"/>
    <property type="match status" value="1"/>
</dbReference>
<evidence type="ECO:0000256" key="1">
    <source>
        <dbReference type="PROSITE-ProRule" id="PRU00047"/>
    </source>
</evidence>
<dbReference type="PANTHER" id="PTHR33223">
    <property type="entry name" value="CCHC-TYPE DOMAIN-CONTAINING PROTEIN"/>
    <property type="match status" value="1"/>
</dbReference>
<dbReference type="Pfam" id="PF00098">
    <property type="entry name" value="zf-CCHC"/>
    <property type="match status" value="1"/>
</dbReference>
<keyword evidence="5" id="KW-1185">Reference proteome</keyword>
<dbReference type="AlphaFoldDB" id="A0A0B7MUC0"/>
<feature type="compositionally biased region" description="Low complexity" evidence="2">
    <location>
        <begin position="151"/>
        <end position="164"/>
    </location>
</feature>
<dbReference type="InterPro" id="IPR001878">
    <property type="entry name" value="Znf_CCHC"/>
</dbReference>
<feature type="compositionally biased region" description="Polar residues" evidence="2">
    <location>
        <begin position="165"/>
        <end position="178"/>
    </location>
</feature>
<keyword evidence="1" id="KW-0479">Metal-binding</keyword>
<dbReference type="SUPFAM" id="SSF57756">
    <property type="entry name" value="Retrovirus zinc finger-like domains"/>
    <property type="match status" value="1"/>
</dbReference>
<name>A0A0B7MUC0_9FUNG</name>
<reference evidence="4 5" key="1">
    <citation type="submission" date="2014-09" db="EMBL/GenBank/DDBJ databases">
        <authorList>
            <person name="Ellenberger Sabrina"/>
        </authorList>
    </citation>
    <scope>NUCLEOTIDE SEQUENCE [LARGE SCALE GENOMIC DNA]</scope>
    <source>
        <strain evidence="4 5">CBS 412.66</strain>
    </source>
</reference>
<feature type="compositionally biased region" description="Gly residues" evidence="2">
    <location>
        <begin position="186"/>
        <end position="206"/>
    </location>
</feature>
<dbReference type="InterPro" id="IPR036875">
    <property type="entry name" value="Znf_CCHC_sf"/>
</dbReference>
<dbReference type="PANTHER" id="PTHR33223:SF6">
    <property type="entry name" value="CCHC-TYPE DOMAIN-CONTAINING PROTEIN"/>
    <property type="match status" value="1"/>
</dbReference>
<evidence type="ECO:0000259" key="3">
    <source>
        <dbReference type="PROSITE" id="PS50158"/>
    </source>
</evidence>
<dbReference type="EMBL" id="LN722165">
    <property type="protein sequence ID" value="CEP09651.1"/>
    <property type="molecule type" value="Genomic_DNA"/>
</dbReference>
<evidence type="ECO:0000313" key="5">
    <source>
        <dbReference type="Proteomes" id="UP000054107"/>
    </source>
</evidence>
<feature type="region of interest" description="Disordered" evidence="2">
    <location>
        <begin position="233"/>
        <end position="264"/>
    </location>
</feature>
<feature type="domain" description="CCHC-type" evidence="3">
    <location>
        <begin position="227"/>
        <end position="242"/>
    </location>
</feature>
<proteinExistence type="predicted"/>
<sequence length="290" mass="31899">MKHYEHLCEFINFDDEDKVAELSVVLSDNALNWYLNINKTGWPEVKKAFLLQFGGGDDPALVALAELKKLRQGQMSMKQFGPLISDLLDRAQIYRPGVQIDYFKERINSELLRAVIYRGPKTLIEAINITTEVEEDLKRLGQNATTPAIPSINYGASSSGSNASTATEQQNFQRTGNFKSKHKHGGGSGSRGGSGYGSGSRNGSGHHGSTNGGSARFGPKKHETRTCYKCGRRGHLSRDCSEGKSEERNNSQRLVEAPEDEDTDKMVDIFAHLGKMQQNTQATDDNAGNT</sequence>
<dbReference type="OrthoDB" id="2286887at2759"/>
<dbReference type="SMART" id="SM00343">
    <property type="entry name" value="ZnF_C2HC"/>
    <property type="match status" value="1"/>
</dbReference>
<dbReference type="GO" id="GO:0003676">
    <property type="term" value="F:nucleic acid binding"/>
    <property type="evidence" value="ECO:0007669"/>
    <property type="project" value="InterPro"/>
</dbReference>
<keyword evidence="1" id="KW-0863">Zinc-finger</keyword>
<organism evidence="4 5">
    <name type="scientific">Parasitella parasitica</name>
    <dbReference type="NCBI Taxonomy" id="35722"/>
    <lineage>
        <taxon>Eukaryota</taxon>
        <taxon>Fungi</taxon>
        <taxon>Fungi incertae sedis</taxon>
        <taxon>Mucoromycota</taxon>
        <taxon>Mucoromycotina</taxon>
        <taxon>Mucoromycetes</taxon>
        <taxon>Mucorales</taxon>
        <taxon>Mucorineae</taxon>
        <taxon>Mucoraceae</taxon>
        <taxon>Parasitella</taxon>
    </lineage>
</organism>
<evidence type="ECO:0000256" key="2">
    <source>
        <dbReference type="SAM" id="MobiDB-lite"/>
    </source>
</evidence>
<protein>
    <recommendedName>
        <fullName evidence="3">CCHC-type domain-containing protein</fullName>
    </recommendedName>
</protein>
<feature type="region of interest" description="Disordered" evidence="2">
    <location>
        <begin position="144"/>
        <end position="221"/>
    </location>
</feature>
<feature type="compositionally biased region" description="Basic and acidic residues" evidence="2">
    <location>
        <begin position="236"/>
        <end position="250"/>
    </location>
</feature>
<dbReference type="PROSITE" id="PS50158">
    <property type="entry name" value="ZF_CCHC"/>
    <property type="match status" value="1"/>
</dbReference>
<feature type="non-terminal residue" evidence="4">
    <location>
        <position position="290"/>
    </location>
</feature>
<evidence type="ECO:0000313" key="4">
    <source>
        <dbReference type="EMBL" id="CEP09651.1"/>
    </source>
</evidence>
<keyword evidence="1" id="KW-0862">Zinc</keyword>
<dbReference type="STRING" id="35722.A0A0B7MUC0"/>
<dbReference type="Proteomes" id="UP000054107">
    <property type="component" value="Unassembled WGS sequence"/>
</dbReference>